<dbReference type="STRING" id="526224.Bmur_1097"/>
<dbReference type="Gene3D" id="1.20.1260.10">
    <property type="match status" value="2"/>
</dbReference>
<evidence type="ECO:0000256" key="1">
    <source>
        <dbReference type="SAM" id="MobiDB-lite"/>
    </source>
</evidence>
<dbReference type="Pfam" id="PF03713">
    <property type="entry name" value="DUF305"/>
    <property type="match status" value="1"/>
</dbReference>
<organism evidence="3 4">
    <name type="scientific">Brachyspira murdochii (strain ATCC 51284 / DSM 12563 / 56-150)</name>
    <name type="common">Serpulina murdochii</name>
    <dbReference type="NCBI Taxonomy" id="526224"/>
    <lineage>
        <taxon>Bacteria</taxon>
        <taxon>Pseudomonadati</taxon>
        <taxon>Spirochaetota</taxon>
        <taxon>Spirochaetia</taxon>
        <taxon>Brachyspirales</taxon>
        <taxon>Brachyspiraceae</taxon>
        <taxon>Brachyspira</taxon>
    </lineage>
</organism>
<dbReference type="InterPro" id="IPR005183">
    <property type="entry name" value="DUF305_CopM-like"/>
</dbReference>
<name>D5U919_BRAM5</name>
<dbReference type="Proteomes" id="UP000001915">
    <property type="component" value="Chromosome"/>
</dbReference>
<evidence type="ECO:0000259" key="2">
    <source>
        <dbReference type="Pfam" id="PF03713"/>
    </source>
</evidence>
<reference evidence="3 4" key="1">
    <citation type="journal article" date="2010" name="Stand. Genomic Sci.">
        <title>Complete genome sequence of Brachyspira murdochii type strain (56-150).</title>
        <authorList>
            <person name="Pati A."/>
            <person name="Sikorski J."/>
            <person name="Gronow S."/>
            <person name="Munk C."/>
            <person name="Lapidus A."/>
            <person name="Copeland A."/>
            <person name="Glavina Del Tio T."/>
            <person name="Nolan M."/>
            <person name="Lucas S."/>
            <person name="Chen F."/>
            <person name="Tice H."/>
            <person name="Cheng J.F."/>
            <person name="Han C."/>
            <person name="Detter J.C."/>
            <person name="Bruce D."/>
            <person name="Tapia R."/>
            <person name="Goodwin L."/>
            <person name="Pitluck S."/>
            <person name="Liolios K."/>
            <person name="Ivanova N."/>
            <person name="Mavromatis K."/>
            <person name="Mikhailova N."/>
            <person name="Chen A."/>
            <person name="Palaniappan K."/>
            <person name="Land M."/>
            <person name="Hauser L."/>
            <person name="Chang Y.J."/>
            <person name="Jeffries C.D."/>
            <person name="Spring S."/>
            <person name="Rohde M."/>
            <person name="Goker M."/>
            <person name="Bristow J."/>
            <person name="Eisen J.A."/>
            <person name="Markowitz V."/>
            <person name="Hugenholtz P."/>
            <person name="Kyrpides N.C."/>
            <person name="Klenk H.P."/>
        </authorList>
    </citation>
    <scope>NUCLEOTIDE SEQUENCE [LARGE SCALE GENOMIC DNA]</scope>
    <source>
        <strain evidence="4">ATCC 51284 / DSM 12563 / 56-150</strain>
    </source>
</reference>
<dbReference type="EMBL" id="CP001959">
    <property type="protein sequence ID" value="ADG71192.1"/>
    <property type="molecule type" value="Genomic_DNA"/>
</dbReference>
<dbReference type="PROSITE" id="PS51257">
    <property type="entry name" value="PROKAR_LIPOPROTEIN"/>
    <property type="match status" value="1"/>
</dbReference>
<sequence>MKQIITIFIALMSAFIISCGQKISDTSENSSANTANHSSHSMSNMHNNNNKGSEIIDLMHAPMMEQPFEKTQNIDADFLVNMIPHHQGAILSSKKLLETTTNDALITLANNIIAEQEKEVSEFTALVTELKNKNTSYADIDTQALGNEMETIMNNMMKDMSSIEVTGDNDIDFLKGMIPHHQAAVDVSKKILEFTKDDKIKEIANNIIASQEKEISDMNNMLK</sequence>
<dbReference type="PANTHER" id="PTHR36933:SF1">
    <property type="entry name" value="SLL0788 PROTEIN"/>
    <property type="match status" value="1"/>
</dbReference>
<dbReference type="eggNOG" id="COG3544">
    <property type="taxonomic scope" value="Bacteria"/>
</dbReference>
<gene>
    <name evidence="3" type="ordered locus">Bmur_1097</name>
</gene>
<protein>
    <recommendedName>
        <fullName evidence="2">DUF305 domain-containing protein</fullName>
    </recommendedName>
</protein>
<feature type="domain" description="DUF305" evidence="2">
    <location>
        <begin position="75"/>
        <end position="222"/>
    </location>
</feature>
<dbReference type="OrthoDB" id="8603558at2"/>
<accession>D5U919</accession>
<proteinExistence type="predicted"/>
<feature type="region of interest" description="Disordered" evidence="1">
    <location>
        <begin position="26"/>
        <end position="52"/>
    </location>
</feature>
<dbReference type="AlphaFoldDB" id="D5U919"/>
<feature type="compositionally biased region" description="Low complexity" evidence="1">
    <location>
        <begin position="26"/>
        <end position="50"/>
    </location>
</feature>
<evidence type="ECO:0000313" key="3">
    <source>
        <dbReference type="EMBL" id="ADG71192.1"/>
    </source>
</evidence>
<dbReference type="InterPro" id="IPR012347">
    <property type="entry name" value="Ferritin-like"/>
</dbReference>
<dbReference type="PANTHER" id="PTHR36933">
    <property type="entry name" value="SLL0788 PROTEIN"/>
    <property type="match status" value="1"/>
</dbReference>
<dbReference type="HOGENOM" id="CLU_074343_2_1_12"/>
<dbReference type="RefSeq" id="WP_013113616.1">
    <property type="nucleotide sequence ID" value="NC_014150.1"/>
</dbReference>
<evidence type="ECO:0000313" key="4">
    <source>
        <dbReference type="Proteomes" id="UP000001915"/>
    </source>
</evidence>
<dbReference type="KEGG" id="brm:Bmur_1097"/>